<evidence type="ECO:0000259" key="8">
    <source>
        <dbReference type="Pfam" id="PF07980"/>
    </source>
</evidence>
<evidence type="ECO:0000313" key="10">
    <source>
        <dbReference type="EMBL" id="MFH6985003.1"/>
    </source>
</evidence>
<evidence type="ECO:0000256" key="2">
    <source>
        <dbReference type="ARBA" id="ARBA00006275"/>
    </source>
</evidence>
<dbReference type="Proteomes" id="UP001610063">
    <property type="component" value="Unassembled WGS sequence"/>
</dbReference>
<accession>A0ABW7NBR2</accession>
<feature type="domain" description="RagB/SusD" evidence="8">
    <location>
        <begin position="366"/>
        <end position="483"/>
    </location>
</feature>
<keyword evidence="5" id="KW-0998">Cell outer membrane</keyword>
<evidence type="ECO:0000313" key="11">
    <source>
        <dbReference type="Proteomes" id="UP001610063"/>
    </source>
</evidence>
<proteinExistence type="inferred from homology"/>
<dbReference type="PROSITE" id="PS51257">
    <property type="entry name" value="PROKAR_LIPOPROTEIN"/>
    <property type="match status" value="1"/>
</dbReference>
<dbReference type="SUPFAM" id="SSF48452">
    <property type="entry name" value="TPR-like"/>
    <property type="match status" value="1"/>
</dbReference>
<feature type="chain" id="PRO_5045616722" evidence="7">
    <location>
        <begin position="20"/>
        <end position="510"/>
    </location>
</feature>
<gene>
    <name evidence="10" type="ORF">ACHKAR_16225</name>
</gene>
<evidence type="ECO:0000256" key="4">
    <source>
        <dbReference type="ARBA" id="ARBA00023136"/>
    </source>
</evidence>
<keyword evidence="4" id="KW-0472">Membrane</keyword>
<evidence type="ECO:0000256" key="5">
    <source>
        <dbReference type="ARBA" id="ARBA00023237"/>
    </source>
</evidence>
<dbReference type="EMBL" id="JBIPKE010000019">
    <property type="protein sequence ID" value="MFH6985003.1"/>
    <property type="molecule type" value="Genomic_DNA"/>
</dbReference>
<sequence>MKTKYINISILLGAMHLFAGCSDSFVNVEPKGTALEENYYRNAEEAFNGVVAAYDPLGWTNGFVVKTGCLNAASDDFFAGGGGPTDINAMQVWDDYSLDPVTGPQGEFWNRNYSGIFRSNILIQKLPDIEMSQALKDRYMGEVLFLRAYYYFDMVRLFERFPLITAPIPTSEIFEVESSDRAAVFALIEEDLTEAIDLLPGTISGMEEAGRATRGAALALLGKVYLQQDKFGPAATELAKVNGTPGGANEFGYDLVDNYADLFTLDNEFNSESIFEISHNSTSQGNWGCIACTEGNPMSIMVAPRGYVINDPSQAPTYVSGWSFNTVTQSLVDAFVQGSVYDPRYATTITNIDSLEQLGIVSYTHAHENTGYFLAKFAGKEEEKTADGTVPFEINFGTNEYEIRLADTYLLEAEALVRGGGNVARAQLLLDAVRARVGLTPVPATFENIVAERRLELAGEGHRWFDLVRWGMAAEKLGPRGYEDGKHDALPIPQSELDFSGTKLEQDPAY</sequence>
<dbReference type="RefSeq" id="WP_159583083.1">
    <property type="nucleotide sequence ID" value="NZ_JBIPKE010000019.1"/>
</dbReference>
<feature type="domain" description="SusD-like N-terminal" evidence="9">
    <location>
        <begin position="90"/>
        <end position="226"/>
    </location>
</feature>
<dbReference type="Gene3D" id="1.25.40.390">
    <property type="match status" value="1"/>
</dbReference>
<evidence type="ECO:0000256" key="7">
    <source>
        <dbReference type="SAM" id="SignalP"/>
    </source>
</evidence>
<evidence type="ECO:0000256" key="6">
    <source>
        <dbReference type="SAM" id="MobiDB-lite"/>
    </source>
</evidence>
<dbReference type="InterPro" id="IPR033985">
    <property type="entry name" value="SusD-like_N"/>
</dbReference>
<evidence type="ECO:0000259" key="9">
    <source>
        <dbReference type="Pfam" id="PF14322"/>
    </source>
</evidence>
<evidence type="ECO:0000256" key="1">
    <source>
        <dbReference type="ARBA" id="ARBA00004442"/>
    </source>
</evidence>
<dbReference type="Pfam" id="PF14322">
    <property type="entry name" value="SusD-like_3"/>
    <property type="match status" value="1"/>
</dbReference>
<reference evidence="10 11" key="1">
    <citation type="journal article" date="2013" name="Int. J. Syst. Evol. Microbiol.">
        <title>Marinoscillum luteum sp. nov., isolated from marine sediment.</title>
        <authorList>
            <person name="Cha I.T."/>
            <person name="Park S.J."/>
            <person name="Kim S.J."/>
            <person name="Kim J.G."/>
            <person name="Jung M.Y."/>
            <person name="Shin K.S."/>
            <person name="Kwon K.K."/>
            <person name="Yang S.H."/>
            <person name="Seo Y.S."/>
            <person name="Rhee S.K."/>
        </authorList>
    </citation>
    <scope>NUCLEOTIDE SEQUENCE [LARGE SCALE GENOMIC DNA]</scope>
    <source>
        <strain evidence="10 11">KCTC 23939</strain>
    </source>
</reference>
<comment type="subcellular location">
    <subcellularLocation>
        <location evidence="1">Cell outer membrane</location>
    </subcellularLocation>
</comment>
<feature type="region of interest" description="Disordered" evidence="6">
    <location>
        <begin position="483"/>
        <end position="510"/>
    </location>
</feature>
<protein>
    <submittedName>
        <fullName evidence="10">RagB/SusD family nutrient uptake outer membrane protein</fullName>
    </submittedName>
</protein>
<dbReference type="InterPro" id="IPR011990">
    <property type="entry name" value="TPR-like_helical_dom_sf"/>
</dbReference>
<keyword evidence="11" id="KW-1185">Reference proteome</keyword>
<organism evidence="10 11">
    <name type="scientific">Marinoscillum luteum</name>
    <dbReference type="NCBI Taxonomy" id="861051"/>
    <lineage>
        <taxon>Bacteria</taxon>
        <taxon>Pseudomonadati</taxon>
        <taxon>Bacteroidota</taxon>
        <taxon>Cytophagia</taxon>
        <taxon>Cytophagales</taxon>
        <taxon>Reichenbachiellaceae</taxon>
        <taxon>Marinoscillum</taxon>
    </lineage>
</organism>
<feature type="signal peptide" evidence="7">
    <location>
        <begin position="1"/>
        <end position="19"/>
    </location>
</feature>
<dbReference type="InterPro" id="IPR012944">
    <property type="entry name" value="SusD_RagB_dom"/>
</dbReference>
<evidence type="ECO:0000256" key="3">
    <source>
        <dbReference type="ARBA" id="ARBA00022729"/>
    </source>
</evidence>
<dbReference type="Pfam" id="PF07980">
    <property type="entry name" value="SusD_RagB"/>
    <property type="match status" value="1"/>
</dbReference>
<comment type="similarity">
    <text evidence="2">Belongs to the SusD family.</text>
</comment>
<comment type="caution">
    <text evidence="10">The sequence shown here is derived from an EMBL/GenBank/DDBJ whole genome shotgun (WGS) entry which is preliminary data.</text>
</comment>
<dbReference type="CDD" id="cd08977">
    <property type="entry name" value="SusD"/>
    <property type="match status" value="1"/>
</dbReference>
<keyword evidence="3 7" id="KW-0732">Signal</keyword>
<name>A0ABW7NBR2_9BACT</name>